<evidence type="ECO:0000313" key="7">
    <source>
        <dbReference type="EMBL" id="ORY51834.1"/>
    </source>
</evidence>
<dbReference type="STRING" id="329046.A0A1Y2CYB0"/>
<name>A0A1Y2CYB0_9FUNG</name>
<dbReference type="InterPro" id="IPR000889">
    <property type="entry name" value="Glutathione_peroxidase"/>
</dbReference>
<keyword evidence="6" id="KW-1133">Transmembrane helix</keyword>
<keyword evidence="3 5" id="KW-0560">Oxidoreductase</keyword>
<organism evidence="7 8">
    <name type="scientific">Rhizoclosmatium globosum</name>
    <dbReference type="NCBI Taxonomy" id="329046"/>
    <lineage>
        <taxon>Eukaryota</taxon>
        <taxon>Fungi</taxon>
        <taxon>Fungi incertae sedis</taxon>
        <taxon>Chytridiomycota</taxon>
        <taxon>Chytridiomycota incertae sedis</taxon>
        <taxon>Chytridiomycetes</taxon>
        <taxon>Chytridiales</taxon>
        <taxon>Chytriomycetaceae</taxon>
        <taxon>Rhizoclosmatium</taxon>
    </lineage>
</organism>
<dbReference type="InterPro" id="IPR036249">
    <property type="entry name" value="Thioredoxin-like_sf"/>
</dbReference>
<evidence type="ECO:0000256" key="5">
    <source>
        <dbReference type="RuleBase" id="RU000499"/>
    </source>
</evidence>
<evidence type="ECO:0000256" key="1">
    <source>
        <dbReference type="ARBA" id="ARBA00006926"/>
    </source>
</evidence>
<dbReference type="GO" id="GO:0140824">
    <property type="term" value="F:thioredoxin-dependent peroxiredoxin activity"/>
    <property type="evidence" value="ECO:0007669"/>
    <property type="project" value="UniProtKB-EC"/>
</dbReference>
<dbReference type="SUPFAM" id="SSF52833">
    <property type="entry name" value="Thioredoxin-like"/>
    <property type="match status" value="1"/>
</dbReference>
<dbReference type="CDD" id="cd00340">
    <property type="entry name" value="GSH_Peroxidase"/>
    <property type="match status" value="1"/>
</dbReference>
<comment type="similarity">
    <text evidence="1 5">Belongs to the glutathione peroxidase family.</text>
</comment>
<keyword evidence="6" id="KW-0812">Transmembrane</keyword>
<dbReference type="Gene3D" id="3.40.30.10">
    <property type="entry name" value="Glutaredoxin"/>
    <property type="match status" value="1"/>
</dbReference>
<keyword evidence="8" id="KW-1185">Reference proteome</keyword>
<evidence type="ECO:0000313" key="8">
    <source>
        <dbReference type="Proteomes" id="UP000193642"/>
    </source>
</evidence>
<dbReference type="PROSITE" id="PS51355">
    <property type="entry name" value="GLUTATHIONE_PEROXID_3"/>
    <property type="match status" value="1"/>
</dbReference>
<evidence type="ECO:0000256" key="4">
    <source>
        <dbReference type="ARBA" id="ARBA00049091"/>
    </source>
</evidence>
<gene>
    <name evidence="7" type="ORF">BCR33DRAFT_712030</name>
</gene>
<accession>A0A1Y2CYB0</accession>
<sequence>MPKLADILVNDIKGKAFPLGREIDGKVVLFVNVASKCGFTSQYDGLEALYKRYKDQGLLIIGVPTNQFYQEPTDGDSCRLRFGVSFPILEKMNVNGNDAHPLYRHLKSEKPHLLIGGGVIWNFEKFMVNRKGQVVDRFISLYSPEVLEVYVKKELGVSKSSSLVADVLHVIYPLLAPVFFGVISLLETVQGHDYVKKFMQ</sequence>
<dbReference type="PROSITE" id="PS00460">
    <property type="entry name" value="GLUTATHIONE_PEROXID_1"/>
    <property type="match status" value="1"/>
</dbReference>
<dbReference type="Proteomes" id="UP000193642">
    <property type="component" value="Unassembled WGS sequence"/>
</dbReference>
<evidence type="ECO:0000256" key="2">
    <source>
        <dbReference type="ARBA" id="ARBA00022559"/>
    </source>
</evidence>
<feature type="transmembrane region" description="Helical" evidence="6">
    <location>
        <begin position="170"/>
        <end position="189"/>
    </location>
</feature>
<evidence type="ECO:0000256" key="6">
    <source>
        <dbReference type="SAM" id="Phobius"/>
    </source>
</evidence>
<reference evidence="7 8" key="1">
    <citation type="submission" date="2016-07" db="EMBL/GenBank/DDBJ databases">
        <title>Pervasive Adenine N6-methylation of Active Genes in Fungi.</title>
        <authorList>
            <consortium name="DOE Joint Genome Institute"/>
            <person name="Mondo S.J."/>
            <person name="Dannebaum R.O."/>
            <person name="Kuo R.C."/>
            <person name="Labutti K."/>
            <person name="Haridas S."/>
            <person name="Kuo A."/>
            <person name="Salamov A."/>
            <person name="Ahrendt S.R."/>
            <person name="Lipzen A."/>
            <person name="Sullivan W."/>
            <person name="Andreopoulos W.B."/>
            <person name="Clum A."/>
            <person name="Lindquist E."/>
            <person name="Daum C."/>
            <person name="Ramamoorthy G.K."/>
            <person name="Gryganskyi A."/>
            <person name="Culley D."/>
            <person name="Magnuson J.K."/>
            <person name="James T.Y."/>
            <person name="O'Malley M.A."/>
            <person name="Stajich J.E."/>
            <person name="Spatafora J.W."/>
            <person name="Visel A."/>
            <person name="Grigoriev I.V."/>
        </authorList>
    </citation>
    <scope>NUCLEOTIDE SEQUENCE [LARGE SCALE GENOMIC DNA]</scope>
    <source>
        <strain evidence="7 8">JEL800</strain>
    </source>
</reference>
<keyword evidence="6" id="KW-0472">Membrane</keyword>
<comment type="caution">
    <text evidence="7">The sequence shown here is derived from an EMBL/GenBank/DDBJ whole genome shotgun (WGS) entry which is preliminary data.</text>
</comment>
<comment type="catalytic activity">
    <reaction evidence="4">
        <text>a hydroperoxide + [thioredoxin]-dithiol = an alcohol + [thioredoxin]-disulfide + H2O</text>
        <dbReference type="Rhea" id="RHEA:62620"/>
        <dbReference type="Rhea" id="RHEA-COMP:10698"/>
        <dbReference type="Rhea" id="RHEA-COMP:10700"/>
        <dbReference type="ChEBI" id="CHEBI:15377"/>
        <dbReference type="ChEBI" id="CHEBI:29950"/>
        <dbReference type="ChEBI" id="CHEBI:30879"/>
        <dbReference type="ChEBI" id="CHEBI:35924"/>
        <dbReference type="ChEBI" id="CHEBI:50058"/>
        <dbReference type="EC" id="1.11.1.24"/>
    </reaction>
</comment>
<dbReference type="AlphaFoldDB" id="A0A1Y2CYB0"/>
<proteinExistence type="inferred from homology"/>
<keyword evidence="2 5" id="KW-0575">Peroxidase</keyword>
<dbReference type="GO" id="GO:0034599">
    <property type="term" value="P:cellular response to oxidative stress"/>
    <property type="evidence" value="ECO:0007669"/>
    <property type="project" value="TreeGrafter"/>
</dbReference>
<evidence type="ECO:0000256" key="3">
    <source>
        <dbReference type="ARBA" id="ARBA00023002"/>
    </source>
</evidence>
<dbReference type="InterPro" id="IPR029759">
    <property type="entry name" value="GPX_AS"/>
</dbReference>
<dbReference type="Pfam" id="PF00255">
    <property type="entry name" value="GSHPx"/>
    <property type="match status" value="1"/>
</dbReference>
<dbReference type="PRINTS" id="PR01011">
    <property type="entry name" value="GLUTPROXDASE"/>
</dbReference>
<dbReference type="PANTHER" id="PTHR11592:SF78">
    <property type="entry name" value="GLUTATHIONE PEROXIDASE"/>
    <property type="match status" value="1"/>
</dbReference>
<dbReference type="EMBL" id="MCGO01000004">
    <property type="protein sequence ID" value="ORY51834.1"/>
    <property type="molecule type" value="Genomic_DNA"/>
</dbReference>
<dbReference type="PANTHER" id="PTHR11592">
    <property type="entry name" value="GLUTATHIONE PEROXIDASE"/>
    <property type="match status" value="1"/>
</dbReference>
<protein>
    <recommendedName>
        <fullName evidence="5">Glutathione peroxidase</fullName>
    </recommendedName>
</protein>
<dbReference type="OrthoDB" id="446890at2759"/>